<evidence type="ECO:0000259" key="1">
    <source>
        <dbReference type="PROSITE" id="PS50994"/>
    </source>
</evidence>
<dbReference type="InterPro" id="IPR012337">
    <property type="entry name" value="RNaseH-like_sf"/>
</dbReference>
<dbReference type="InterPro" id="IPR036397">
    <property type="entry name" value="RNaseH_sf"/>
</dbReference>
<evidence type="ECO:0000313" key="2">
    <source>
        <dbReference type="EMBL" id="JAI43726.1"/>
    </source>
</evidence>
<dbReference type="InterPro" id="IPR001584">
    <property type="entry name" value="Integrase_cat-core"/>
</dbReference>
<dbReference type="GO" id="GO:0015074">
    <property type="term" value="P:DNA integration"/>
    <property type="evidence" value="ECO:0007669"/>
    <property type="project" value="InterPro"/>
</dbReference>
<name>A0A0K8VY28_BACLA</name>
<sequence>MVSLNTIFLEKLVQMVILKMDTYFNHNGKEKLQHLSCNQSNLITIEEDSVPFRIKTQFRYVINFVRVALADPNRVLKFSKFAMVKPIALRSTFDVKDAFLQILLIFNNTKTVVSDNEKAFTSNLIKTLLRDQYSNDQFFIPTPHSESDGQVERFHFTLLEIARCIKEQQQIYETTDLILLATHK</sequence>
<dbReference type="PROSITE" id="PS50994">
    <property type="entry name" value="INTEGRASE"/>
    <property type="match status" value="1"/>
</dbReference>
<dbReference type="Gene3D" id="3.30.420.10">
    <property type="entry name" value="Ribonuclease H-like superfamily/Ribonuclease H"/>
    <property type="match status" value="1"/>
</dbReference>
<dbReference type="GO" id="GO:0003676">
    <property type="term" value="F:nucleic acid binding"/>
    <property type="evidence" value="ECO:0007669"/>
    <property type="project" value="InterPro"/>
</dbReference>
<dbReference type="EMBL" id="GDHF01008588">
    <property type="protein sequence ID" value="JAI43726.1"/>
    <property type="molecule type" value="Transcribed_RNA"/>
</dbReference>
<accession>A0A0K8VY28</accession>
<proteinExistence type="predicted"/>
<reference evidence="2" key="1">
    <citation type="submission" date="2015-06" db="EMBL/GenBank/DDBJ databases">
        <authorList>
            <person name="Hoefler B.C."/>
            <person name="Straight P.D."/>
        </authorList>
    </citation>
    <scope>NUCLEOTIDE SEQUENCE</scope>
</reference>
<dbReference type="SUPFAM" id="SSF53098">
    <property type="entry name" value="Ribonuclease H-like"/>
    <property type="match status" value="1"/>
</dbReference>
<gene>
    <name evidence="2" type="primary">pol_494</name>
    <name evidence="2" type="ORF">c0_g1_i1</name>
</gene>
<dbReference type="AlphaFoldDB" id="A0A0K8VY28"/>
<organism evidence="2">
    <name type="scientific">Bactrocera latifrons</name>
    <name type="common">Malaysian fruit fly</name>
    <name type="synonym">Chaetodacus latifrons</name>
    <dbReference type="NCBI Taxonomy" id="174628"/>
    <lineage>
        <taxon>Eukaryota</taxon>
        <taxon>Metazoa</taxon>
        <taxon>Ecdysozoa</taxon>
        <taxon>Arthropoda</taxon>
        <taxon>Hexapoda</taxon>
        <taxon>Insecta</taxon>
        <taxon>Pterygota</taxon>
        <taxon>Neoptera</taxon>
        <taxon>Endopterygota</taxon>
        <taxon>Diptera</taxon>
        <taxon>Brachycera</taxon>
        <taxon>Muscomorpha</taxon>
        <taxon>Tephritoidea</taxon>
        <taxon>Tephritidae</taxon>
        <taxon>Bactrocera</taxon>
        <taxon>Bactrocera</taxon>
    </lineage>
</organism>
<feature type="domain" description="Integrase catalytic" evidence="1">
    <location>
        <begin position="75"/>
        <end position="184"/>
    </location>
</feature>
<protein>
    <submittedName>
        <fullName evidence="2">Retrovirus-related Pol polyprotein from transposon gypsy</fullName>
    </submittedName>
</protein>